<gene>
    <name evidence="1" type="ORF">HPBE_LOCUS11297</name>
</gene>
<reference evidence="3" key="2">
    <citation type="submission" date="2019-09" db="UniProtKB">
        <authorList>
            <consortium name="WormBaseParasite"/>
        </authorList>
    </citation>
    <scope>IDENTIFICATION</scope>
</reference>
<organism evidence="2 3">
    <name type="scientific">Heligmosomoides polygyrus</name>
    <name type="common">Parasitic roundworm</name>
    <dbReference type="NCBI Taxonomy" id="6339"/>
    <lineage>
        <taxon>Eukaryota</taxon>
        <taxon>Metazoa</taxon>
        <taxon>Ecdysozoa</taxon>
        <taxon>Nematoda</taxon>
        <taxon>Chromadorea</taxon>
        <taxon>Rhabditida</taxon>
        <taxon>Rhabditina</taxon>
        <taxon>Rhabditomorpha</taxon>
        <taxon>Strongyloidea</taxon>
        <taxon>Heligmosomidae</taxon>
        <taxon>Heligmosomoides</taxon>
    </lineage>
</organism>
<name>A0A183FTC1_HELPZ</name>
<keyword evidence="2" id="KW-1185">Reference proteome</keyword>
<accession>A0A3P8CV34</accession>
<dbReference type="WBParaSite" id="HPBE_0001129601-mRNA-1">
    <property type="protein sequence ID" value="HPBE_0001129601-mRNA-1"/>
    <property type="gene ID" value="HPBE_0001129601"/>
</dbReference>
<proteinExistence type="predicted"/>
<dbReference type="EMBL" id="UZAH01027051">
    <property type="protein sequence ID" value="VDO88112.1"/>
    <property type="molecule type" value="Genomic_DNA"/>
</dbReference>
<dbReference type="OrthoDB" id="5827962at2759"/>
<reference evidence="1 2" key="1">
    <citation type="submission" date="2018-11" db="EMBL/GenBank/DDBJ databases">
        <authorList>
            <consortium name="Pathogen Informatics"/>
        </authorList>
    </citation>
    <scope>NUCLEOTIDE SEQUENCE [LARGE SCALE GENOMIC DNA]</scope>
</reference>
<evidence type="ECO:0000313" key="2">
    <source>
        <dbReference type="Proteomes" id="UP000050761"/>
    </source>
</evidence>
<protein>
    <submittedName>
        <fullName evidence="1 3">Uncharacterized protein</fullName>
    </submittedName>
</protein>
<accession>A0A183FTC1</accession>
<dbReference type="Proteomes" id="UP000050761">
    <property type="component" value="Unassembled WGS sequence"/>
</dbReference>
<evidence type="ECO:0000313" key="1">
    <source>
        <dbReference type="EMBL" id="VDO88112.1"/>
    </source>
</evidence>
<dbReference type="AlphaFoldDB" id="A0A183FTC1"/>
<sequence length="308" mass="37434">MRRWDEKHAEMFVDGPKPKRRVMSKSEHLRTFYEHLVWRKSVVEIDDFASARHLVATECSNWPQMQFQLACMYAMTDLIEDDFRFDKYRRITFKKQLSDHPVYDFWLTLMESNWDIFFDTETRLPNQKLMQCFQFAIRHGYCQLVQYIWDKIGDNTKEYIGLLQWRSLCFRARDRETMRFLCTGLCQMNAVGVARISWTAFFDTFYNSINNEESDIVVENKFRKRLEFLIENCCPELRKRLLKMENFRIVSDAFRYNQHETFAFLLEHLEGDQLRNAREVLDRIQGHREDVDSNRLRYALLRRQQTID</sequence>
<evidence type="ECO:0000313" key="3">
    <source>
        <dbReference type="WBParaSite" id="HPBE_0001129601-mRNA-1"/>
    </source>
</evidence>